<organism evidence="2 3">
    <name type="scientific">Lacticaseibacillus pabuli</name>
    <dbReference type="NCBI Taxonomy" id="3025672"/>
    <lineage>
        <taxon>Bacteria</taxon>
        <taxon>Bacillati</taxon>
        <taxon>Bacillota</taxon>
        <taxon>Bacilli</taxon>
        <taxon>Lactobacillales</taxon>
        <taxon>Lactobacillaceae</taxon>
        <taxon>Lacticaseibacillus</taxon>
    </lineage>
</organism>
<dbReference type="Gene3D" id="3.30.70.260">
    <property type="match status" value="1"/>
</dbReference>
<dbReference type="NCBIfam" id="NF001220">
    <property type="entry name" value="PRK00194.1"/>
    <property type="match status" value="1"/>
</dbReference>
<dbReference type="Pfam" id="PF13740">
    <property type="entry name" value="ACT_6"/>
    <property type="match status" value="1"/>
</dbReference>
<protein>
    <submittedName>
        <fullName evidence="2">ACT domain-containing protein</fullName>
    </submittedName>
</protein>
<keyword evidence="3" id="KW-1185">Reference proteome</keyword>
<dbReference type="RefSeq" id="WP_274259200.1">
    <property type="nucleotide sequence ID" value="NZ_CP117884.1"/>
</dbReference>
<name>A0ABY7WP99_9LACO</name>
<accession>A0ABY7WP99</accession>
<evidence type="ECO:0000259" key="1">
    <source>
        <dbReference type="PROSITE" id="PS51671"/>
    </source>
</evidence>
<evidence type="ECO:0000313" key="3">
    <source>
        <dbReference type="Proteomes" id="UP001220377"/>
    </source>
</evidence>
<dbReference type="InterPro" id="IPR002912">
    <property type="entry name" value="ACT_dom"/>
</dbReference>
<dbReference type="PANTHER" id="PTHR34875:SF6">
    <property type="entry name" value="UPF0237 PROTEIN MJ1558"/>
    <property type="match status" value="1"/>
</dbReference>
<evidence type="ECO:0000313" key="2">
    <source>
        <dbReference type="EMBL" id="WDF82022.1"/>
    </source>
</evidence>
<dbReference type="PANTHER" id="PTHR34875">
    <property type="entry name" value="UPF0237 PROTEIN MJ1558"/>
    <property type="match status" value="1"/>
</dbReference>
<dbReference type="InterPro" id="IPR050990">
    <property type="entry name" value="UPF0237/GcvR_regulator"/>
</dbReference>
<gene>
    <name evidence="2" type="ORF">PQ472_08820</name>
</gene>
<dbReference type="InterPro" id="IPR045865">
    <property type="entry name" value="ACT-like_dom_sf"/>
</dbReference>
<dbReference type="EMBL" id="CP117884">
    <property type="protein sequence ID" value="WDF82022.1"/>
    <property type="molecule type" value="Genomic_DNA"/>
</dbReference>
<dbReference type="PROSITE" id="PS51671">
    <property type="entry name" value="ACT"/>
    <property type="match status" value="1"/>
</dbReference>
<sequence length="88" mass="9840">MQVIVSVFGEDRVGIVAAIATALAKEQVNILEITQSIFKGNFTMMISAKLPENADFRQTRDNLQAVAKQLGMTVQMQRQELFDAMHKL</sequence>
<feature type="domain" description="ACT" evidence="1">
    <location>
        <begin position="4"/>
        <end position="82"/>
    </location>
</feature>
<dbReference type="Proteomes" id="UP001220377">
    <property type="component" value="Chromosome"/>
</dbReference>
<reference evidence="2 3" key="1">
    <citation type="submission" date="2023-02" db="EMBL/GenBank/DDBJ databases">
        <title>Genome sequence of Lacticaseibacillus sp. KACC 23028.</title>
        <authorList>
            <person name="Kim S."/>
            <person name="Heo J."/>
            <person name="Kwon S.-W."/>
        </authorList>
    </citation>
    <scope>NUCLEOTIDE SEQUENCE [LARGE SCALE GENOMIC DNA]</scope>
    <source>
        <strain evidence="2 3">KACC 23028</strain>
    </source>
</reference>
<dbReference type="SUPFAM" id="SSF55021">
    <property type="entry name" value="ACT-like"/>
    <property type="match status" value="1"/>
</dbReference>
<proteinExistence type="predicted"/>